<reference evidence="3" key="1">
    <citation type="submission" date="2025-08" db="UniProtKB">
        <authorList>
            <consortium name="RefSeq"/>
        </authorList>
    </citation>
    <scope>IDENTIFICATION</scope>
    <source>
        <tissue evidence="3">Entire body</tissue>
    </source>
</reference>
<dbReference type="InterPro" id="IPR015897">
    <property type="entry name" value="CHK_kinase-like"/>
</dbReference>
<dbReference type="InterPro" id="IPR004119">
    <property type="entry name" value="EcKL"/>
</dbReference>
<dbReference type="PANTHER" id="PTHR11012:SF30">
    <property type="entry name" value="PROTEIN KINASE-LIKE DOMAIN-CONTAINING"/>
    <property type="match status" value="1"/>
</dbReference>
<evidence type="ECO:0000313" key="3">
    <source>
        <dbReference type="RefSeq" id="XP_025832918.1"/>
    </source>
</evidence>
<dbReference type="AlphaFoldDB" id="A0A7F5RAC2"/>
<keyword evidence="2" id="KW-1185">Reference proteome</keyword>
<dbReference type="GeneID" id="108738158"/>
<dbReference type="PANTHER" id="PTHR11012">
    <property type="entry name" value="PROTEIN KINASE-LIKE DOMAIN-CONTAINING"/>
    <property type="match status" value="1"/>
</dbReference>
<proteinExistence type="predicted"/>
<evidence type="ECO:0000313" key="2">
    <source>
        <dbReference type="Proteomes" id="UP000192223"/>
    </source>
</evidence>
<dbReference type="Proteomes" id="UP000192223">
    <property type="component" value="Unplaced"/>
</dbReference>
<name>A0A7F5RAC2_AGRPL</name>
<gene>
    <name evidence="3" type="primary">LOC108738158</name>
</gene>
<organism evidence="2 3">
    <name type="scientific">Agrilus planipennis</name>
    <name type="common">Emerald ash borer</name>
    <name type="synonym">Agrilus marcopoli</name>
    <dbReference type="NCBI Taxonomy" id="224129"/>
    <lineage>
        <taxon>Eukaryota</taxon>
        <taxon>Metazoa</taxon>
        <taxon>Ecdysozoa</taxon>
        <taxon>Arthropoda</taxon>
        <taxon>Hexapoda</taxon>
        <taxon>Insecta</taxon>
        <taxon>Pterygota</taxon>
        <taxon>Neoptera</taxon>
        <taxon>Endopterygota</taxon>
        <taxon>Coleoptera</taxon>
        <taxon>Polyphaga</taxon>
        <taxon>Elateriformia</taxon>
        <taxon>Buprestoidea</taxon>
        <taxon>Buprestidae</taxon>
        <taxon>Agrilinae</taxon>
        <taxon>Agrilus</taxon>
    </lineage>
</organism>
<accession>A0A7F5RAC2</accession>
<protein>
    <submittedName>
        <fullName evidence="3">Uncharacterized protein LOC108738158</fullName>
    </submittedName>
</protein>
<evidence type="ECO:0000259" key="1">
    <source>
        <dbReference type="SMART" id="SM00587"/>
    </source>
</evidence>
<sequence>MFDISEIQFISSKLDHSLLDEIVKKAFALNNLNVVDISTNSNSKKGDSYLSTQCRITIKAKDENTSDDKFLYIFVKGLPENLARRKTFRSVDFFANEVTFYNKVWPALHEFQMSKNVETFNNIPACYYAFADGISDIVALEDVSYKGFQGISRSAGLDVRHATIILKLFAKFHGTSLAFKLQYLDKFEEIANNLHETYFTEKFRSWYENFQKVNLKIVRDAIEKELPHIYLAQFDKIVSGDFFGNISKLCEKRGKFAVFTHGDAWVPNFLMKCDSNNVPLEGIMIDFQLLRTASLAQDILFFLYACTTQELRDEHWDSLINDYYIELKDTLQKLGCDSNFITLENVHNELKDNALFGVGMTTEAVTMSILDDDETANIDELQGDDAHPLEKVWIIHPFKSQEKRLRICSIFKDAIDRGYLP</sequence>
<dbReference type="FunCoup" id="A0A7F5RAC2">
    <property type="interactions" value="8"/>
</dbReference>
<dbReference type="OrthoDB" id="191037at2759"/>
<dbReference type="InParanoid" id="A0A7F5RAC2"/>
<dbReference type="SUPFAM" id="SSF56112">
    <property type="entry name" value="Protein kinase-like (PK-like)"/>
    <property type="match status" value="1"/>
</dbReference>
<dbReference type="KEGG" id="apln:108738158"/>
<dbReference type="InterPro" id="IPR011009">
    <property type="entry name" value="Kinase-like_dom_sf"/>
</dbReference>
<dbReference type="SMART" id="SM00587">
    <property type="entry name" value="CHK"/>
    <property type="match status" value="1"/>
</dbReference>
<feature type="domain" description="CHK kinase-like" evidence="1">
    <location>
        <begin position="138"/>
        <end position="333"/>
    </location>
</feature>
<dbReference type="Gene3D" id="3.90.1200.10">
    <property type="match status" value="1"/>
</dbReference>
<dbReference type="RefSeq" id="XP_025832918.1">
    <property type="nucleotide sequence ID" value="XM_025977133.1"/>
</dbReference>
<dbReference type="Pfam" id="PF02958">
    <property type="entry name" value="EcKL"/>
    <property type="match status" value="1"/>
</dbReference>